<comment type="pathway">
    <text evidence="3 9">Metabolic intermediate biosynthesis; chorismate biosynthesis; chorismate from D-erythrose 4-phosphate and phosphoenolpyruvate: step 3/7.</text>
</comment>
<dbReference type="EMBL" id="JANAVZ010000020">
    <property type="protein sequence ID" value="MCT4334809.1"/>
    <property type="molecule type" value="Genomic_DNA"/>
</dbReference>
<reference evidence="10 11" key="1">
    <citation type="submission" date="2022-04" db="EMBL/GenBank/DDBJ databases">
        <title>Paracoccus sp. YLB-12 draft genome sequence.</title>
        <authorList>
            <person name="Yu L."/>
        </authorList>
    </citation>
    <scope>NUCLEOTIDE SEQUENCE [LARGE SCALE GENOMIC DNA]</scope>
    <source>
        <strain evidence="10 11">YLB-12</strain>
    </source>
</reference>
<dbReference type="CDD" id="cd00466">
    <property type="entry name" value="DHQase_II"/>
    <property type="match status" value="1"/>
</dbReference>
<organism evidence="10 11">
    <name type="scientific">Paracoccus maritimus</name>
    <dbReference type="NCBI Taxonomy" id="2933292"/>
    <lineage>
        <taxon>Bacteria</taxon>
        <taxon>Pseudomonadati</taxon>
        <taxon>Pseudomonadota</taxon>
        <taxon>Alphaproteobacteria</taxon>
        <taxon>Rhodobacterales</taxon>
        <taxon>Paracoccaceae</taxon>
        <taxon>Paracoccus</taxon>
    </lineage>
</organism>
<evidence type="ECO:0000256" key="7">
    <source>
        <dbReference type="ARBA" id="ARBA00023141"/>
    </source>
</evidence>
<evidence type="ECO:0000256" key="9">
    <source>
        <dbReference type="HAMAP-Rule" id="MF_00169"/>
    </source>
</evidence>
<keyword evidence="9" id="KW-0028">Amino-acid biosynthesis</keyword>
<gene>
    <name evidence="9 10" type="primary">aroQ</name>
    <name evidence="10" type="ORF">MU516_18370</name>
</gene>
<dbReference type="PANTHER" id="PTHR21272">
    <property type="entry name" value="CATABOLIC 3-DEHYDROQUINASE"/>
    <property type="match status" value="1"/>
</dbReference>
<evidence type="ECO:0000256" key="4">
    <source>
        <dbReference type="ARBA" id="ARBA00011037"/>
    </source>
</evidence>
<feature type="binding site" evidence="9">
    <location>
        <position position="79"/>
    </location>
    <ligand>
        <name>substrate</name>
    </ligand>
</feature>
<dbReference type="PROSITE" id="PS01029">
    <property type="entry name" value="DEHYDROQUINASE_II"/>
    <property type="match status" value="1"/>
</dbReference>
<feature type="binding site" evidence="9">
    <location>
        <position position="73"/>
    </location>
    <ligand>
        <name>substrate</name>
    </ligand>
</feature>
<dbReference type="NCBIfam" id="NF003807">
    <property type="entry name" value="PRK05395.1-4"/>
    <property type="match status" value="1"/>
</dbReference>
<dbReference type="InterPro" id="IPR036441">
    <property type="entry name" value="DHquinase_II_sf"/>
</dbReference>
<dbReference type="InterPro" id="IPR018509">
    <property type="entry name" value="DHquinase_II_CS"/>
</dbReference>
<dbReference type="PANTHER" id="PTHR21272:SF3">
    <property type="entry name" value="CATABOLIC 3-DEHYDROQUINASE"/>
    <property type="match status" value="1"/>
</dbReference>
<evidence type="ECO:0000256" key="5">
    <source>
        <dbReference type="ARBA" id="ARBA00011193"/>
    </source>
</evidence>
<dbReference type="NCBIfam" id="NF003806">
    <property type="entry name" value="PRK05395.1-3"/>
    <property type="match status" value="1"/>
</dbReference>
<dbReference type="PIRSF" id="PIRSF001399">
    <property type="entry name" value="DHquinase_II"/>
    <property type="match status" value="1"/>
</dbReference>
<dbReference type="GO" id="GO:0003855">
    <property type="term" value="F:3-dehydroquinate dehydratase activity"/>
    <property type="evidence" value="ECO:0007669"/>
    <property type="project" value="UniProtKB-EC"/>
</dbReference>
<evidence type="ECO:0000313" key="11">
    <source>
        <dbReference type="Proteomes" id="UP001320702"/>
    </source>
</evidence>
<comment type="catalytic activity">
    <reaction evidence="1 9">
        <text>3-dehydroquinate = 3-dehydroshikimate + H2O</text>
        <dbReference type="Rhea" id="RHEA:21096"/>
        <dbReference type="ChEBI" id="CHEBI:15377"/>
        <dbReference type="ChEBI" id="CHEBI:16630"/>
        <dbReference type="ChEBI" id="CHEBI:32364"/>
        <dbReference type="EC" id="4.2.1.10"/>
    </reaction>
</comment>
<accession>A0ABT2KE34</accession>
<dbReference type="NCBIfam" id="TIGR01088">
    <property type="entry name" value="aroQ"/>
    <property type="match status" value="1"/>
</dbReference>
<comment type="subunit">
    <text evidence="5 9">Homododecamer.</text>
</comment>
<proteinExistence type="inferred from homology"/>
<feature type="site" description="Transition state stabilizer" evidence="9">
    <location>
        <position position="18"/>
    </location>
</feature>
<comment type="similarity">
    <text evidence="4 9">Belongs to the type-II 3-dehydroquinase family.</text>
</comment>
<feature type="binding site" evidence="9">
    <location>
        <position position="110"/>
    </location>
    <ligand>
        <name>substrate</name>
    </ligand>
</feature>
<evidence type="ECO:0000313" key="10">
    <source>
        <dbReference type="EMBL" id="MCT4334809.1"/>
    </source>
</evidence>
<comment type="caution">
    <text evidence="10">The sequence shown here is derived from an EMBL/GenBank/DDBJ whole genome shotgun (WGS) entry which is preliminary data.</text>
</comment>
<dbReference type="Proteomes" id="UP001320702">
    <property type="component" value="Unassembled WGS sequence"/>
</dbReference>
<protein>
    <recommendedName>
        <fullName evidence="6 9">3-dehydroquinate dehydratase</fullName>
        <shortName evidence="9">3-dehydroquinase</shortName>
        <ecNumber evidence="6 9">4.2.1.10</ecNumber>
    </recommendedName>
    <alternativeName>
        <fullName evidence="9">Type II DHQase</fullName>
    </alternativeName>
</protein>
<feature type="binding site" evidence="9">
    <location>
        <begin position="100"/>
        <end position="101"/>
    </location>
    <ligand>
        <name>substrate</name>
    </ligand>
</feature>
<dbReference type="SUPFAM" id="SSF52304">
    <property type="entry name" value="Type II 3-dehydroquinate dehydratase"/>
    <property type="match status" value="1"/>
</dbReference>
<feature type="active site" description="Proton acceptor" evidence="9">
    <location>
        <position position="23"/>
    </location>
</feature>
<evidence type="ECO:0000256" key="8">
    <source>
        <dbReference type="ARBA" id="ARBA00023239"/>
    </source>
</evidence>
<dbReference type="EC" id="4.2.1.10" evidence="6 9"/>
<comment type="function">
    <text evidence="2 9">Catalyzes a trans-dehydration via an enolate intermediate.</text>
</comment>
<name>A0ABT2KE34_9RHOB</name>
<keyword evidence="7 9" id="KW-0057">Aromatic amino acid biosynthesis</keyword>
<evidence type="ECO:0000256" key="2">
    <source>
        <dbReference type="ARBA" id="ARBA00003924"/>
    </source>
</evidence>
<dbReference type="RefSeq" id="WP_260278686.1">
    <property type="nucleotide sequence ID" value="NZ_JANAVZ010000020.1"/>
</dbReference>
<keyword evidence="11" id="KW-1185">Reference proteome</keyword>
<feature type="active site" description="Proton donor" evidence="9">
    <location>
        <position position="99"/>
    </location>
</feature>
<dbReference type="HAMAP" id="MF_00169">
    <property type="entry name" value="AroQ"/>
    <property type="match status" value="1"/>
</dbReference>
<dbReference type="NCBIfam" id="NF003805">
    <property type="entry name" value="PRK05395.1-2"/>
    <property type="match status" value="1"/>
</dbReference>
<dbReference type="Pfam" id="PF01220">
    <property type="entry name" value="DHquinase_II"/>
    <property type="match status" value="1"/>
</dbReference>
<feature type="binding site" evidence="9">
    <location>
        <position position="86"/>
    </location>
    <ligand>
        <name>substrate</name>
    </ligand>
</feature>
<dbReference type="InterPro" id="IPR001874">
    <property type="entry name" value="DHquinase_II"/>
</dbReference>
<sequence length="144" mass="16009">MKKIHVLNGPNLNLLGRRQPEIYGRETLEDVELLCRDAAGESHDILMRQSNWEGQIVDWIHEARETACGIVINPAALTHTSVTILDALNAFDGPVIEVHISQVHKREAFRHHSYVSLRADGVIAGLGLEGYAAAIRRVVSLTRD</sequence>
<evidence type="ECO:0000256" key="6">
    <source>
        <dbReference type="ARBA" id="ARBA00012060"/>
    </source>
</evidence>
<keyword evidence="8 9" id="KW-0456">Lyase</keyword>
<evidence type="ECO:0000256" key="1">
    <source>
        <dbReference type="ARBA" id="ARBA00001864"/>
    </source>
</evidence>
<evidence type="ECO:0000256" key="3">
    <source>
        <dbReference type="ARBA" id="ARBA00004902"/>
    </source>
</evidence>
<dbReference type="Gene3D" id="3.40.50.9100">
    <property type="entry name" value="Dehydroquinase, class II"/>
    <property type="match status" value="1"/>
</dbReference>